<accession>A0A1G8ISD8</accession>
<proteinExistence type="predicted"/>
<dbReference type="STRING" id="89065.SAMN05216605_111148"/>
<reference evidence="2" key="1">
    <citation type="submission" date="2016-10" db="EMBL/GenBank/DDBJ databases">
        <authorList>
            <person name="Varghese N."/>
            <person name="Submissions S."/>
        </authorList>
    </citation>
    <scope>NUCLEOTIDE SEQUENCE [LARGE SCALE GENOMIC DNA]</scope>
    <source>
        <strain evidence="2">ATCC 700689</strain>
    </source>
</reference>
<dbReference type="OrthoDB" id="6916032at2"/>
<evidence type="ECO:0000313" key="2">
    <source>
        <dbReference type="Proteomes" id="UP000182894"/>
    </source>
</evidence>
<dbReference type="Proteomes" id="UP000182894">
    <property type="component" value="Unassembled WGS sequence"/>
</dbReference>
<dbReference type="RefSeq" id="WP_074755231.1">
    <property type="nucleotide sequence ID" value="NZ_FNCO01000011.1"/>
</dbReference>
<sequence length="111" mass="12543">MKTVITLQELADADLRPYKEVWLTTAQALAERGHNEDELCLWRSNDTFTHDMLSEGTHDQNVAGVWLVVDDIDDPDQVLEIEEEVRQRLQALGLEGEFYPAESGDTRASLG</sequence>
<keyword evidence="2" id="KW-1185">Reference proteome</keyword>
<name>A0A1G8ISD8_9PSED</name>
<organism evidence="1 2">
    <name type="scientific">Pseudomonas abietaniphila</name>
    <dbReference type="NCBI Taxonomy" id="89065"/>
    <lineage>
        <taxon>Bacteria</taxon>
        <taxon>Pseudomonadati</taxon>
        <taxon>Pseudomonadota</taxon>
        <taxon>Gammaproteobacteria</taxon>
        <taxon>Pseudomonadales</taxon>
        <taxon>Pseudomonadaceae</taxon>
        <taxon>Pseudomonas</taxon>
    </lineage>
</organism>
<evidence type="ECO:0000313" key="1">
    <source>
        <dbReference type="EMBL" id="SDI21864.1"/>
    </source>
</evidence>
<gene>
    <name evidence="1" type="ORF">SAMN05216605_111148</name>
</gene>
<dbReference type="EMBL" id="FNCO01000011">
    <property type="protein sequence ID" value="SDI21864.1"/>
    <property type="molecule type" value="Genomic_DNA"/>
</dbReference>
<dbReference type="AlphaFoldDB" id="A0A1G8ISD8"/>
<protein>
    <submittedName>
        <fullName evidence="1">Uncharacterized protein</fullName>
    </submittedName>
</protein>